<reference evidence="2 3" key="1">
    <citation type="submission" date="2015-01" db="EMBL/GenBank/DDBJ databases">
        <title>Evolution of Trichinella species and genotypes.</title>
        <authorList>
            <person name="Korhonen P.K."/>
            <person name="Edoardo P."/>
            <person name="Giuseppe L.R."/>
            <person name="Gasser R.B."/>
        </authorList>
    </citation>
    <scope>NUCLEOTIDE SEQUENCE [LARGE SCALE GENOMIC DNA]</scope>
    <source>
        <strain evidence="2">ISS1029</strain>
    </source>
</reference>
<gene>
    <name evidence="2" type="ORF">T11_14264</name>
</gene>
<keyword evidence="3" id="KW-1185">Reference proteome</keyword>
<dbReference type="Proteomes" id="UP000055024">
    <property type="component" value="Unassembled WGS sequence"/>
</dbReference>
<feature type="region of interest" description="Disordered" evidence="1">
    <location>
        <begin position="57"/>
        <end position="84"/>
    </location>
</feature>
<name>A0A0V1H2T3_9BILA</name>
<proteinExistence type="predicted"/>
<comment type="caution">
    <text evidence="2">The sequence shown here is derived from an EMBL/GenBank/DDBJ whole genome shotgun (WGS) entry which is preliminary data.</text>
</comment>
<feature type="compositionally biased region" description="Basic and acidic residues" evidence="1">
    <location>
        <begin position="66"/>
        <end position="77"/>
    </location>
</feature>
<sequence>MQSAKCTQSRCKNWLAGWLSDFNKQAEESKKRQLEELSVSNVTSAFSVTDPNWQFGIENDNSSSHGRQEKIAERCEHGQMQVNE</sequence>
<protein>
    <submittedName>
        <fullName evidence="2">Uncharacterized protein</fullName>
    </submittedName>
</protein>
<organism evidence="2 3">
    <name type="scientific">Trichinella zimbabwensis</name>
    <dbReference type="NCBI Taxonomy" id="268475"/>
    <lineage>
        <taxon>Eukaryota</taxon>
        <taxon>Metazoa</taxon>
        <taxon>Ecdysozoa</taxon>
        <taxon>Nematoda</taxon>
        <taxon>Enoplea</taxon>
        <taxon>Dorylaimia</taxon>
        <taxon>Trichinellida</taxon>
        <taxon>Trichinellidae</taxon>
        <taxon>Trichinella</taxon>
    </lineage>
</organism>
<accession>A0A0V1H2T3</accession>
<evidence type="ECO:0000313" key="3">
    <source>
        <dbReference type="Proteomes" id="UP000055024"/>
    </source>
</evidence>
<dbReference type="EMBL" id="JYDP01000151">
    <property type="protein sequence ID" value="KRZ04897.1"/>
    <property type="molecule type" value="Genomic_DNA"/>
</dbReference>
<evidence type="ECO:0000313" key="2">
    <source>
        <dbReference type="EMBL" id="KRZ04897.1"/>
    </source>
</evidence>
<evidence type="ECO:0000256" key="1">
    <source>
        <dbReference type="SAM" id="MobiDB-lite"/>
    </source>
</evidence>
<dbReference type="AlphaFoldDB" id="A0A0V1H2T3"/>